<feature type="compositionally biased region" description="Polar residues" evidence="2">
    <location>
        <begin position="507"/>
        <end position="524"/>
    </location>
</feature>
<feature type="transmembrane region" description="Helical" evidence="3">
    <location>
        <begin position="1203"/>
        <end position="1226"/>
    </location>
</feature>
<feature type="compositionally biased region" description="Basic residues" evidence="2">
    <location>
        <begin position="206"/>
        <end position="217"/>
    </location>
</feature>
<feature type="transmembrane region" description="Helical" evidence="3">
    <location>
        <begin position="78"/>
        <end position="99"/>
    </location>
</feature>
<feature type="region of interest" description="Disordered" evidence="2">
    <location>
        <begin position="373"/>
        <end position="485"/>
    </location>
</feature>
<feature type="compositionally biased region" description="Polar residues" evidence="2">
    <location>
        <begin position="391"/>
        <end position="408"/>
    </location>
</feature>
<dbReference type="AlphaFoldDB" id="A0A812D7E6"/>
<dbReference type="EMBL" id="CAHIKZ030002569">
    <property type="protein sequence ID" value="CAE1289046.1"/>
    <property type="molecule type" value="Genomic_DNA"/>
</dbReference>
<feature type="compositionally biased region" description="Basic and acidic residues" evidence="2">
    <location>
        <begin position="417"/>
        <end position="431"/>
    </location>
</feature>
<keyword evidence="5" id="KW-1185">Reference proteome</keyword>
<feature type="compositionally biased region" description="Polar residues" evidence="2">
    <location>
        <begin position="446"/>
        <end position="471"/>
    </location>
</feature>
<evidence type="ECO:0000256" key="1">
    <source>
        <dbReference type="SAM" id="Coils"/>
    </source>
</evidence>
<feature type="transmembrane region" description="Helical" evidence="3">
    <location>
        <begin position="35"/>
        <end position="57"/>
    </location>
</feature>
<name>A0A812D7E6_ACAPH</name>
<feature type="transmembrane region" description="Helical" evidence="3">
    <location>
        <begin position="1139"/>
        <end position="1165"/>
    </location>
</feature>
<evidence type="ECO:0008006" key="6">
    <source>
        <dbReference type="Google" id="ProtNLM"/>
    </source>
</evidence>
<keyword evidence="3" id="KW-0472">Membrane</keyword>
<keyword evidence="3" id="KW-0812">Transmembrane</keyword>
<feature type="compositionally biased region" description="Polar residues" evidence="2">
    <location>
        <begin position="811"/>
        <end position="820"/>
    </location>
</feature>
<feature type="transmembrane region" description="Helical" evidence="3">
    <location>
        <begin position="119"/>
        <end position="137"/>
    </location>
</feature>
<gene>
    <name evidence="4" type="ORF">SPHA_47447</name>
</gene>
<reference evidence="4" key="1">
    <citation type="submission" date="2021-01" db="EMBL/GenBank/DDBJ databases">
        <authorList>
            <person name="Li R."/>
            <person name="Bekaert M."/>
        </authorList>
    </citation>
    <scope>NUCLEOTIDE SEQUENCE</scope>
    <source>
        <strain evidence="4">Farmed</strain>
    </source>
</reference>
<feature type="compositionally biased region" description="Low complexity" evidence="2">
    <location>
        <begin position="373"/>
        <end position="390"/>
    </location>
</feature>
<feature type="region of interest" description="Disordered" evidence="2">
    <location>
        <begin position="499"/>
        <end position="570"/>
    </location>
</feature>
<evidence type="ECO:0000313" key="5">
    <source>
        <dbReference type="Proteomes" id="UP000597762"/>
    </source>
</evidence>
<keyword evidence="1" id="KW-0175">Coiled coil</keyword>
<sequence length="1256" mass="140372">MMKQKICFSLFHLVETAFFLFFCVPKLPSKIIHPFNWRPILLIYFFFKKSFCPYLSFSFAKCPAKPTGLAKTLFRFTILFRFLLSVLITLFIIFIYLSVVTSTSSFFFFSSYHHLLLSLFFHSLSLYTCINMLVTFAHNLHTCHMFLPCDTTQWRKTFLGLSLLKAQTTHGPFTIMLKIIMNTKKWLGLKSSDKSFRQQLDGIFHHEKKQKKQKNKKKSDNESSPEQDDDQKGVSNRHPEFGKENTMVRMPSSKKTHPFISRSISCDDHSPTNNRKNISQQQIEINNHANLLRRTCRFLSDSSATFHTSSSASQQSKAYFGESNSKPSMLTTKRLARSQYNLTQNSDYVNRSQSLGDLTGDLGFALPRGSQQSLNTYNSSTSNISSGSSTKTLTNGSSRATLRQSASRTAGGLYTPRYEKSRLNPDRHSKSFDLVTSSHPPHPKISSRQLSQPESYQSSSHVNQNGSQISLHTGHVGHKMSWSQPHLQQQEHYLLQAPKRQAVQHAAPSTQHQQQKTAAMTASKVSKPVGVNISNSNMDAQPHQQQQTHSRLSMSAKNSRPKPVCESNVVDQHRKFGSTDCINKLKPRRSLPRVPSENIDEKRRKFTELMKQRILLCSTASSNNSGNADTPLDYEVSSLLSLSELDANDNSSDSLKFKPIESAADVWKFQSLQDLTCRDDQQEKGTGEWKQIIPVICNESNTCSTHINRRSHSSTMDSGYSTIDTEVELYMPPTRFKPALNQNRSETDKKLCKSREFGSVDCLRVNTLGRVKGYHYPNSGTVKVKQVQEYSTLTSAQTGTSLRNVSRWETKSLSTQNLHSRSSRKVEGSLQAQKSFHSSSKLNNNSDDILGHGGSLSAKMISNPNNSGNSNSMSPTSEPLNNATLHQLLQLYTLYPTELGSANLKSCLNDYIILEKKIVQLPVMSGGGVSSGSCGNLISGAGNKSVPQGKYTKLGGPGSAFRPVRSGSGLVHICQVSMTGIVFKSSRLSPPPIALSAIEDGDLVVEVNGILVLDQNTQAIKKLFYSTLDSGSLQLTLAHPKRAPISSVSSSFDSLANEEVQSLKEDIKLLTNELDRKEKLIKQLNSEKLSGQTAEHSQSPSPEKKKLFIPLSNCSYLSLSLSLSFTHSLPKPGDISLSLSFWACSSLTPTLFLFISFFLSLIISLSFFQNMFIFLSLSLSLSEHVHLSLFFTMFISLSLSEHVYIFLSLFLTENVHIFLPSFYLAYSYLSTSLFISIYLSIYLSVLACSLSMLFHI</sequence>
<evidence type="ECO:0000256" key="2">
    <source>
        <dbReference type="SAM" id="MobiDB-lite"/>
    </source>
</evidence>
<feature type="transmembrane region" description="Helical" evidence="3">
    <location>
        <begin position="1172"/>
        <end position="1197"/>
    </location>
</feature>
<organism evidence="4 5">
    <name type="scientific">Acanthosepion pharaonis</name>
    <name type="common">Pharaoh cuttlefish</name>
    <name type="synonym">Sepia pharaonis</name>
    <dbReference type="NCBI Taxonomy" id="158019"/>
    <lineage>
        <taxon>Eukaryota</taxon>
        <taxon>Metazoa</taxon>
        <taxon>Spiralia</taxon>
        <taxon>Lophotrochozoa</taxon>
        <taxon>Mollusca</taxon>
        <taxon>Cephalopoda</taxon>
        <taxon>Coleoidea</taxon>
        <taxon>Decapodiformes</taxon>
        <taxon>Sepiida</taxon>
        <taxon>Sepiina</taxon>
        <taxon>Sepiidae</taxon>
        <taxon>Acanthosepion</taxon>
    </lineage>
</organism>
<feature type="transmembrane region" description="Helical" evidence="3">
    <location>
        <begin position="1233"/>
        <end position="1254"/>
    </location>
</feature>
<feature type="region of interest" description="Disordered" evidence="2">
    <location>
        <begin position="204"/>
        <end position="275"/>
    </location>
</feature>
<feature type="compositionally biased region" description="Low complexity" evidence="2">
    <location>
        <begin position="862"/>
        <end position="874"/>
    </location>
</feature>
<evidence type="ECO:0000313" key="4">
    <source>
        <dbReference type="EMBL" id="CAE1289046.1"/>
    </source>
</evidence>
<dbReference type="OrthoDB" id="6093997at2759"/>
<protein>
    <recommendedName>
        <fullName evidence="6">PDZ domain-containing protein</fullName>
    </recommendedName>
</protein>
<feature type="compositionally biased region" description="Polar residues" evidence="2">
    <location>
        <begin position="830"/>
        <end position="847"/>
    </location>
</feature>
<feature type="region of interest" description="Disordered" evidence="2">
    <location>
        <begin position="807"/>
        <end position="877"/>
    </location>
</feature>
<accession>A0A812D7E6</accession>
<feature type="compositionally biased region" description="Polar residues" evidence="2">
    <location>
        <begin position="532"/>
        <end position="558"/>
    </location>
</feature>
<comment type="caution">
    <text evidence="4">The sequence shown here is derived from an EMBL/GenBank/DDBJ whole genome shotgun (WGS) entry which is preliminary data.</text>
</comment>
<keyword evidence="3" id="KW-1133">Transmembrane helix</keyword>
<proteinExistence type="predicted"/>
<feature type="coiled-coil region" evidence="1">
    <location>
        <begin position="1053"/>
        <end position="1087"/>
    </location>
</feature>
<dbReference type="Proteomes" id="UP000597762">
    <property type="component" value="Unassembled WGS sequence"/>
</dbReference>
<evidence type="ECO:0000256" key="3">
    <source>
        <dbReference type="SAM" id="Phobius"/>
    </source>
</evidence>